<feature type="region of interest" description="Disordered" evidence="3">
    <location>
        <begin position="1"/>
        <end position="21"/>
    </location>
</feature>
<evidence type="ECO:0000256" key="1">
    <source>
        <dbReference type="ARBA" id="ARBA00006047"/>
    </source>
</evidence>
<keyword evidence="5" id="KW-1185">Reference proteome</keyword>
<protein>
    <recommendedName>
        <fullName evidence="2">Alpha-1,4 glucan phosphorylase</fullName>
        <ecNumber evidence="2">2.4.1.1</ecNumber>
    </recommendedName>
</protein>
<sequence>MAMTDDHQNGPPLSPAKVDGEGDTSPLLSLVKLTKSGLLLFTFPKSTSPDVVDRYCIQNYSFCGIRELWFTPEAYNAGDYINAVVCRQKAENISSVVYPDNRLFQMLGQLAFLVKNCTDSLNSQNFRILEYNNHAVISLSTIIRLANLAIVCSHTVNGVSEAHSELLKAKLFKDLYELWPQKLQCKTTGVTQV</sequence>
<comment type="cofactor">
    <cofactor evidence="2">
        <name>pyridoxal 5'-phosphate</name>
        <dbReference type="ChEBI" id="CHEBI:597326"/>
    </cofactor>
</comment>
<dbReference type="AlphaFoldDB" id="A0A6J5XMZ6"/>
<dbReference type="Gene3D" id="3.40.50.2000">
    <property type="entry name" value="Glycogen Phosphorylase B"/>
    <property type="match status" value="1"/>
</dbReference>
<comment type="function">
    <text evidence="2">Allosteric enzyme that catalyzes the rate-limiting step in glycogen catabolism, the phosphorolytic cleavage of glycogen to produce glucose-1-phosphate, and plays a central role in maintaining cellular and organismal glucose homeostasis.</text>
</comment>
<keyword evidence="2" id="KW-0119">Carbohydrate metabolism</keyword>
<reference evidence="5" key="1">
    <citation type="journal article" date="2020" name="Genome Biol.">
        <title>Gamete binning: chromosome-level and haplotype-resolved genome assembly enabled by high-throughput single-cell sequencing of gamete genomes.</title>
        <authorList>
            <person name="Campoy J.A."/>
            <person name="Sun H."/>
            <person name="Goel M."/>
            <person name="Jiao W.-B."/>
            <person name="Folz-Donahue K."/>
            <person name="Wang N."/>
            <person name="Rubio M."/>
            <person name="Liu C."/>
            <person name="Kukat C."/>
            <person name="Ruiz D."/>
            <person name="Huettel B."/>
            <person name="Schneeberger K."/>
        </authorList>
    </citation>
    <scope>NUCLEOTIDE SEQUENCE [LARGE SCALE GENOMIC DNA]</scope>
    <source>
        <strain evidence="5">cv. Rojo Pasion</strain>
    </source>
</reference>
<name>A0A6J5XMZ6_PRUAR</name>
<accession>A0A6J5XMZ6</accession>
<dbReference type="GO" id="GO:0008184">
    <property type="term" value="F:glycogen phosphorylase activity"/>
    <property type="evidence" value="ECO:0007669"/>
    <property type="project" value="InterPro"/>
</dbReference>
<dbReference type="Proteomes" id="UP000507245">
    <property type="component" value="Unassembled WGS sequence"/>
</dbReference>
<evidence type="ECO:0000313" key="4">
    <source>
        <dbReference type="EMBL" id="CAB4312364.1"/>
    </source>
</evidence>
<comment type="catalytic activity">
    <reaction evidence="2">
        <text>[(1-&gt;4)-alpha-D-glucosyl](n) + phosphate = [(1-&gt;4)-alpha-D-glucosyl](n-1) + alpha-D-glucose 1-phosphate</text>
        <dbReference type="Rhea" id="RHEA:41732"/>
        <dbReference type="Rhea" id="RHEA-COMP:9584"/>
        <dbReference type="Rhea" id="RHEA-COMP:9586"/>
        <dbReference type="ChEBI" id="CHEBI:15444"/>
        <dbReference type="ChEBI" id="CHEBI:43474"/>
        <dbReference type="ChEBI" id="CHEBI:58601"/>
        <dbReference type="EC" id="2.4.1.1"/>
    </reaction>
</comment>
<dbReference type="GO" id="GO:0005980">
    <property type="term" value="P:glycogen catabolic process"/>
    <property type="evidence" value="ECO:0007669"/>
    <property type="project" value="TreeGrafter"/>
</dbReference>
<proteinExistence type="inferred from homology"/>
<evidence type="ECO:0000256" key="2">
    <source>
        <dbReference type="RuleBase" id="RU000587"/>
    </source>
</evidence>
<dbReference type="InterPro" id="IPR000811">
    <property type="entry name" value="Glyco_trans_35"/>
</dbReference>
<keyword evidence="2" id="KW-0663">Pyridoxal phosphate</keyword>
<dbReference type="Pfam" id="PF00343">
    <property type="entry name" value="Phosphorylase"/>
    <property type="match status" value="1"/>
</dbReference>
<dbReference type="EC" id="2.4.1.1" evidence="2"/>
<comment type="similarity">
    <text evidence="1 2">Belongs to the glycogen phosphorylase family.</text>
</comment>
<dbReference type="GO" id="GO:0005737">
    <property type="term" value="C:cytoplasm"/>
    <property type="evidence" value="ECO:0007669"/>
    <property type="project" value="TreeGrafter"/>
</dbReference>
<keyword evidence="2" id="KW-0808">Transferase</keyword>
<dbReference type="GO" id="GO:0030170">
    <property type="term" value="F:pyridoxal phosphate binding"/>
    <property type="evidence" value="ECO:0007669"/>
    <property type="project" value="TreeGrafter"/>
</dbReference>
<dbReference type="PANTHER" id="PTHR11468">
    <property type="entry name" value="GLYCOGEN PHOSPHORYLASE"/>
    <property type="match status" value="1"/>
</dbReference>
<dbReference type="EMBL" id="CAEKKB010000006">
    <property type="protein sequence ID" value="CAB4312364.1"/>
    <property type="molecule type" value="Genomic_DNA"/>
</dbReference>
<dbReference type="OrthoDB" id="9215500at2759"/>
<dbReference type="SUPFAM" id="SSF53756">
    <property type="entry name" value="UDP-Glycosyltransferase/glycogen phosphorylase"/>
    <property type="match status" value="1"/>
</dbReference>
<dbReference type="PANTHER" id="PTHR11468:SF30">
    <property type="entry name" value="ALPHA-1,4 GLUCAN PHOSPHORYLASE"/>
    <property type="match status" value="1"/>
</dbReference>
<gene>
    <name evidence="4" type="ORF">ORAREDHAP_LOCUS34761</name>
</gene>
<evidence type="ECO:0000313" key="5">
    <source>
        <dbReference type="Proteomes" id="UP000507245"/>
    </source>
</evidence>
<organism evidence="4 5">
    <name type="scientific">Prunus armeniaca</name>
    <name type="common">Apricot</name>
    <name type="synonym">Armeniaca vulgaris</name>
    <dbReference type="NCBI Taxonomy" id="36596"/>
    <lineage>
        <taxon>Eukaryota</taxon>
        <taxon>Viridiplantae</taxon>
        <taxon>Streptophyta</taxon>
        <taxon>Embryophyta</taxon>
        <taxon>Tracheophyta</taxon>
        <taxon>Spermatophyta</taxon>
        <taxon>Magnoliopsida</taxon>
        <taxon>eudicotyledons</taxon>
        <taxon>Gunneridae</taxon>
        <taxon>Pentapetalae</taxon>
        <taxon>rosids</taxon>
        <taxon>fabids</taxon>
        <taxon>Rosales</taxon>
        <taxon>Rosaceae</taxon>
        <taxon>Amygdaloideae</taxon>
        <taxon>Amygdaleae</taxon>
        <taxon>Prunus</taxon>
    </lineage>
</organism>
<keyword evidence="2" id="KW-0328">Glycosyltransferase</keyword>
<evidence type="ECO:0000256" key="3">
    <source>
        <dbReference type="SAM" id="MobiDB-lite"/>
    </source>
</evidence>